<dbReference type="AlphaFoldDB" id="A0A521BAT2"/>
<dbReference type="InterPro" id="IPR001765">
    <property type="entry name" value="Carbonic_anhydrase"/>
</dbReference>
<dbReference type="Proteomes" id="UP000315971">
    <property type="component" value="Unassembled WGS sequence"/>
</dbReference>
<dbReference type="InterPro" id="IPR001902">
    <property type="entry name" value="SLC26A/SulP_fam"/>
</dbReference>
<keyword evidence="5 7" id="KW-0472">Membrane</keyword>
<evidence type="ECO:0000256" key="4">
    <source>
        <dbReference type="ARBA" id="ARBA00022989"/>
    </source>
</evidence>
<feature type="binding site" evidence="6">
    <location>
        <position position="581"/>
    </location>
    <ligand>
        <name>Zn(2+)</name>
        <dbReference type="ChEBI" id="CHEBI:29105"/>
    </ligand>
</feature>
<feature type="transmembrane region" description="Helical" evidence="7">
    <location>
        <begin position="41"/>
        <end position="64"/>
    </location>
</feature>
<feature type="transmembrane region" description="Helical" evidence="7">
    <location>
        <begin position="302"/>
        <end position="320"/>
    </location>
</feature>
<keyword evidence="6" id="KW-0862">Zinc</keyword>
<keyword evidence="4 7" id="KW-1133">Transmembrane helix</keyword>
<dbReference type="NCBIfam" id="NF011765">
    <property type="entry name" value="PRK15219.1"/>
    <property type="match status" value="1"/>
</dbReference>
<comment type="subcellular location">
    <subcellularLocation>
        <location evidence="1">Membrane</location>
        <topology evidence="1">Multi-pass membrane protein</topology>
    </subcellularLocation>
</comment>
<feature type="transmembrane region" description="Helical" evidence="7">
    <location>
        <begin position="259"/>
        <end position="281"/>
    </location>
</feature>
<evidence type="ECO:0000256" key="3">
    <source>
        <dbReference type="ARBA" id="ARBA00022692"/>
    </source>
</evidence>
<feature type="transmembrane region" description="Helical" evidence="7">
    <location>
        <begin position="356"/>
        <end position="374"/>
    </location>
</feature>
<dbReference type="CDD" id="cd03378">
    <property type="entry name" value="beta_CA_cladeC"/>
    <property type="match status" value="1"/>
</dbReference>
<evidence type="ECO:0000256" key="7">
    <source>
        <dbReference type="SAM" id="Phobius"/>
    </source>
</evidence>
<protein>
    <submittedName>
        <fullName evidence="9">Carbonic anhydrase</fullName>
    </submittedName>
</protein>
<keyword evidence="10" id="KW-1185">Reference proteome</keyword>
<dbReference type="Gene3D" id="3.40.1050.10">
    <property type="entry name" value="Carbonic anhydrase"/>
    <property type="match status" value="1"/>
</dbReference>
<gene>
    <name evidence="9" type="ORF">SAMN06265350_10249</name>
</gene>
<dbReference type="GO" id="GO:0004089">
    <property type="term" value="F:carbonate dehydratase activity"/>
    <property type="evidence" value="ECO:0007669"/>
    <property type="project" value="InterPro"/>
</dbReference>
<feature type="binding site" evidence="6">
    <location>
        <position position="632"/>
    </location>
    <ligand>
        <name>Zn(2+)</name>
        <dbReference type="ChEBI" id="CHEBI:29105"/>
    </ligand>
</feature>
<feature type="transmembrane region" description="Helical" evidence="7">
    <location>
        <begin position="15"/>
        <end position="34"/>
    </location>
</feature>
<keyword evidence="6" id="KW-0479">Metal-binding</keyword>
<name>A0A521BAT2_9SPHI</name>
<evidence type="ECO:0000256" key="6">
    <source>
        <dbReference type="PIRSR" id="PIRSR601765-1"/>
    </source>
</evidence>
<sequence length="741" mass="79908">MKTTDNLLSNIKNDFPASIVVFLVALPLCLGVALASGAPLFSGLIAGMVGGIVVGTLSGSQLSVSGPAAGLTAIVLSAITSLGSYQLFLLAITIAGAIQLILGLLKAGAVANYIPSNVIKGMLAAIGIILILKQVPHALGYDKNAEGDLAFLQADQKNTFTEILATMGQLHLGATIIAAVSIGILLLWEKPMFKKFKLFPAPLAVVLMGIFLNYIFKINGGPLVLNDSHLVSIPVNNGLNDFIGQFSFPDFSGIANKQVYMIAITLAIVASLESLLSLEAVDKIDPEKRHSPTSRELTAQGIGNIVSGLIGGLPITSVIVRSSANVQSGAKTKLSAIIHGTLLLLSALFIPRLLNLIPLAALAAILIMTGYKLAKVKIFKDVFAAGWNQFIPFIITVIAIVFTDLLMGIGIGLTMSVFYILKNNLKNSYFFAKERYHIGEVIRIELSEEVSFLNKAALIVTLEKIPENSKVIIDATYSFYIDHDILEIINEFKNNKAPSRNIELNLLGFKDRYVQQNHVSFLSAPTEQTQSKLTPTEVLQILKDGNRRFVKSNSLYRSNSHLVHETAKAQYPHAVILSCIDSRTSAEVIFDQGLGDIFSVRIAGNVVNDDILGSMEFACKVAGSKLIVILGHTGCGAVKGACDHVKMGNLTTLLEKFKPALDAEITTMENRDSSNYVFVNNVTRLNVFTAMNKVKEASPILAEMLEKKQIGLVGGIYNIDSGEVTFYEEALLPKVEEKFTA</sequence>
<dbReference type="GO" id="GO:0055085">
    <property type="term" value="P:transmembrane transport"/>
    <property type="evidence" value="ECO:0007669"/>
    <property type="project" value="InterPro"/>
</dbReference>
<keyword evidence="3 7" id="KW-0812">Transmembrane</keyword>
<dbReference type="GO" id="GO:0016020">
    <property type="term" value="C:membrane"/>
    <property type="evidence" value="ECO:0007669"/>
    <property type="project" value="UniProtKB-SubCell"/>
</dbReference>
<feature type="binding site" evidence="6">
    <location>
        <position position="579"/>
    </location>
    <ligand>
        <name>Zn(2+)</name>
        <dbReference type="ChEBI" id="CHEBI:29105"/>
    </ligand>
</feature>
<dbReference type="EMBL" id="FXSZ01000002">
    <property type="protein sequence ID" value="SMO44197.1"/>
    <property type="molecule type" value="Genomic_DNA"/>
</dbReference>
<feature type="transmembrane region" description="Helical" evidence="7">
    <location>
        <begin position="394"/>
        <end position="421"/>
    </location>
</feature>
<feature type="transmembrane region" description="Helical" evidence="7">
    <location>
        <begin position="199"/>
        <end position="216"/>
    </location>
</feature>
<dbReference type="OrthoDB" id="9769739at2"/>
<comment type="cofactor">
    <cofactor evidence="6">
        <name>Zn(2+)</name>
        <dbReference type="ChEBI" id="CHEBI:29105"/>
    </cofactor>
    <text evidence="6">Binds 1 zinc ion per subunit.</text>
</comment>
<evidence type="ECO:0000259" key="8">
    <source>
        <dbReference type="Pfam" id="PF00916"/>
    </source>
</evidence>
<organism evidence="9 10">
    <name type="scientific">Solitalea koreensis</name>
    <dbReference type="NCBI Taxonomy" id="543615"/>
    <lineage>
        <taxon>Bacteria</taxon>
        <taxon>Pseudomonadati</taxon>
        <taxon>Bacteroidota</taxon>
        <taxon>Sphingobacteriia</taxon>
        <taxon>Sphingobacteriales</taxon>
        <taxon>Sphingobacteriaceae</taxon>
        <taxon>Solitalea</taxon>
    </lineage>
</organism>
<feature type="binding site" evidence="6">
    <location>
        <position position="635"/>
    </location>
    <ligand>
        <name>Zn(2+)</name>
        <dbReference type="ChEBI" id="CHEBI:29105"/>
    </ligand>
</feature>
<feature type="transmembrane region" description="Helical" evidence="7">
    <location>
        <begin position="170"/>
        <end position="187"/>
    </location>
</feature>
<comment type="similarity">
    <text evidence="2">Belongs to the beta-class carbonic anhydrase family.</text>
</comment>
<dbReference type="SUPFAM" id="SSF53056">
    <property type="entry name" value="beta-carbonic anhydrase, cab"/>
    <property type="match status" value="1"/>
</dbReference>
<evidence type="ECO:0000313" key="9">
    <source>
        <dbReference type="EMBL" id="SMO44197.1"/>
    </source>
</evidence>
<evidence type="ECO:0000256" key="5">
    <source>
        <dbReference type="ARBA" id="ARBA00023136"/>
    </source>
</evidence>
<dbReference type="PANTHER" id="PTHR11814">
    <property type="entry name" value="SULFATE TRANSPORTER"/>
    <property type="match status" value="1"/>
</dbReference>
<dbReference type="InterPro" id="IPR036874">
    <property type="entry name" value="Carbonic_anhydrase_sf"/>
</dbReference>
<dbReference type="SMART" id="SM00947">
    <property type="entry name" value="Pro_CA"/>
    <property type="match status" value="1"/>
</dbReference>
<accession>A0A521BAT2</accession>
<proteinExistence type="inferred from homology"/>
<evidence type="ECO:0000256" key="1">
    <source>
        <dbReference type="ARBA" id="ARBA00004141"/>
    </source>
</evidence>
<feature type="transmembrane region" description="Helical" evidence="7">
    <location>
        <begin position="84"/>
        <end position="105"/>
    </location>
</feature>
<dbReference type="Pfam" id="PF00916">
    <property type="entry name" value="Sulfate_transp"/>
    <property type="match status" value="1"/>
</dbReference>
<feature type="transmembrane region" description="Helical" evidence="7">
    <location>
        <begin position="117"/>
        <end position="135"/>
    </location>
</feature>
<evidence type="ECO:0000256" key="2">
    <source>
        <dbReference type="ARBA" id="ARBA00006217"/>
    </source>
</evidence>
<reference evidence="9 10" key="1">
    <citation type="submission" date="2017-05" db="EMBL/GenBank/DDBJ databases">
        <authorList>
            <person name="Varghese N."/>
            <person name="Submissions S."/>
        </authorList>
    </citation>
    <scope>NUCLEOTIDE SEQUENCE [LARGE SCALE GENOMIC DNA]</scope>
    <source>
        <strain evidence="9 10">DSM 21342</strain>
    </source>
</reference>
<dbReference type="InterPro" id="IPR011547">
    <property type="entry name" value="SLC26A/SulP_dom"/>
</dbReference>
<evidence type="ECO:0000313" key="10">
    <source>
        <dbReference type="Proteomes" id="UP000315971"/>
    </source>
</evidence>
<dbReference type="Pfam" id="PF00484">
    <property type="entry name" value="Pro_CA"/>
    <property type="match status" value="1"/>
</dbReference>
<feature type="domain" description="SLC26A/SulP transporter" evidence="8">
    <location>
        <begin position="12"/>
        <end position="382"/>
    </location>
</feature>
<dbReference type="RefSeq" id="WP_142601468.1">
    <property type="nucleotide sequence ID" value="NZ_FXSZ01000002.1"/>
</dbReference>
<dbReference type="GO" id="GO:0008270">
    <property type="term" value="F:zinc ion binding"/>
    <property type="evidence" value="ECO:0007669"/>
    <property type="project" value="InterPro"/>
</dbReference>